<dbReference type="EMBL" id="AP025730">
    <property type="protein sequence ID" value="BDI07838.1"/>
    <property type="molecule type" value="Genomic_DNA"/>
</dbReference>
<gene>
    <name evidence="6" type="ORF">CATMQ487_48080</name>
</gene>
<dbReference type="Gene3D" id="3.40.190.290">
    <property type="match status" value="1"/>
</dbReference>
<dbReference type="PRINTS" id="PR00039">
    <property type="entry name" value="HTHLYSR"/>
</dbReference>
<evidence type="ECO:0000256" key="4">
    <source>
        <dbReference type="ARBA" id="ARBA00023163"/>
    </source>
</evidence>
<protein>
    <submittedName>
        <fullName evidence="6">LysR family transcriptional regulator</fullName>
    </submittedName>
</protein>
<dbReference type="SUPFAM" id="SSF46785">
    <property type="entry name" value="Winged helix' DNA-binding domain"/>
    <property type="match status" value="1"/>
</dbReference>
<evidence type="ECO:0000259" key="5">
    <source>
        <dbReference type="PROSITE" id="PS50931"/>
    </source>
</evidence>
<evidence type="ECO:0000256" key="1">
    <source>
        <dbReference type="ARBA" id="ARBA00009437"/>
    </source>
</evidence>
<organism evidence="6 7">
    <name type="scientific">Sphaerotilus microaerophilus</name>
    <dbReference type="NCBI Taxonomy" id="2914710"/>
    <lineage>
        <taxon>Bacteria</taxon>
        <taxon>Pseudomonadati</taxon>
        <taxon>Pseudomonadota</taxon>
        <taxon>Betaproteobacteria</taxon>
        <taxon>Burkholderiales</taxon>
        <taxon>Sphaerotilaceae</taxon>
        <taxon>Sphaerotilus</taxon>
    </lineage>
</organism>
<sequence length="323" mass="36119">MRTVTFRQLRVFVEVARHLSFVRAAEALHLTPPAVTMQVKELESAIELPLFDRQGRKVTLTTAGEYFLVYAKRLLATLKDADDAMARFRKLETGLLSVGLVSTAKYFVPRLLVKFREEHPGVEVKLQVTGNREQLVALMVNGEVDLAIMGRPPRELATRAEPFAAHPHVFVAPPDHPILRSGHPPVAALANYPLIVREAASGTRALMDRFFQDHRVEPRIAMEMSSNETIKQAVMAGMGLSFLSLHTLGLELQAGVIELVHVEDTPVMRMWNVVRLQSRVLSPAAEAFRYFILEEGETYLAEHDRPWMGSTVAKTVLPDNEPG</sequence>
<evidence type="ECO:0000313" key="6">
    <source>
        <dbReference type="EMBL" id="BDI07838.1"/>
    </source>
</evidence>
<dbReference type="CDD" id="cd08419">
    <property type="entry name" value="PBP2_CbbR_RubisCO_like"/>
    <property type="match status" value="1"/>
</dbReference>
<dbReference type="PANTHER" id="PTHR30126:SF5">
    <property type="entry name" value="HTH-TYPE TRANSCRIPTIONAL ACTIVATOR CMPR"/>
    <property type="match status" value="1"/>
</dbReference>
<keyword evidence="4" id="KW-0804">Transcription</keyword>
<keyword evidence="3" id="KW-0238">DNA-binding</keyword>
<accession>A0ABM7YT53</accession>
<reference evidence="6" key="1">
    <citation type="submission" date="2022-04" db="EMBL/GenBank/DDBJ databases">
        <title>Whole genome sequence of Sphaerotilus sp. FB-5.</title>
        <authorList>
            <person name="Takeda M."/>
            <person name="Narihara S."/>
            <person name="Akimoto M."/>
            <person name="Akimoto R."/>
            <person name="Nishiyashiki S."/>
            <person name="Murakami T."/>
        </authorList>
    </citation>
    <scope>NUCLEOTIDE SEQUENCE</scope>
    <source>
        <strain evidence="6">FB-5</strain>
    </source>
</reference>
<evidence type="ECO:0000256" key="3">
    <source>
        <dbReference type="ARBA" id="ARBA00023125"/>
    </source>
</evidence>
<dbReference type="InterPro" id="IPR036388">
    <property type="entry name" value="WH-like_DNA-bd_sf"/>
</dbReference>
<comment type="similarity">
    <text evidence="1">Belongs to the LysR transcriptional regulatory family.</text>
</comment>
<dbReference type="PANTHER" id="PTHR30126">
    <property type="entry name" value="HTH-TYPE TRANSCRIPTIONAL REGULATOR"/>
    <property type="match status" value="1"/>
</dbReference>
<dbReference type="RefSeq" id="WP_251970998.1">
    <property type="nucleotide sequence ID" value="NZ_AP025730.1"/>
</dbReference>
<dbReference type="InterPro" id="IPR005119">
    <property type="entry name" value="LysR_subst-bd"/>
</dbReference>
<dbReference type="Gene3D" id="1.10.10.10">
    <property type="entry name" value="Winged helix-like DNA-binding domain superfamily/Winged helix DNA-binding domain"/>
    <property type="match status" value="1"/>
</dbReference>
<keyword evidence="2" id="KW-0805">Transcription regulation</keyword>
<keyword evidence="7" id="KW-1185">Reference proteome</keyword>
<dbReference type="InterPro" id="IPR036390">
    <property type="entry name" value="WH_DNA-bd_sf"/>
</dbReference>
<dbReference type="Pfam" id="PF00126">
    <property type="entry name" value="HTH_1"/>
    <property type="match status" value="1"/>
</dbReference>
<dbReference type="InterPro" id="IPR000847">
    <property type="entry name" value="LysR_HTH_N"/>
</dbReference>
<feature type="domain" description="HTH lysR-type" evidence="5">
    <location>
        <begin position="4"/>
        <end position="61"/>
    </location>
</feature>
<evidence type="ECO:0000313" key="7">
    <source>
        <dbReference type="Proteomes" id="UP001057498"/>
    </source>
</evidence>
<dbReference type="PROSITE" id="PS50931">
    <property type="entry name" value="HTH_LYSR"/>
    <property type="match status" value="1"/>
</dbReference>
<dbReference type="Proteomes" id="UP001057498">
    <property type="component" value="Chromosome"/>
</dbReference>
<evidence type="ECO:0000256" key="2">
    <source>
        <dbReference type="ARBA" id="ARBA00023015"/>
    </source>
</evidence>
<dbReference type="Pfam" id="PF03466">
    <property type="entry name" value="LysR_substrate"/>
    <property type="match status" value="1"/>
</dbReference>
<name>A0ABM7YT53_9BURK</name>
<dbReference type="SUPFAM" id="SSF53850">
    <property type="entry name" value="Periplasmic binding protein-like II"/>
    <property type="match status" value="1"/>
</dbReference>
<proteinExistence type="inferred from homology"/>